<dbReference type="KEGG" id="dya:Dyak_GE14158"/>
<evidence type="ECO:0000313" key="8">
    <source>
        <dbReference type="Proteomes" id="UP000002282"/>
    </source>
</evidence>
<dbReference type="eggNOG" id="ENOG502T9GP">
    <property type="taxonomic scope" value="Eukaryota"/>
</dbReference>
<keyword evidence="8" id="KW-1185">Reference proteome</keyword>
<protein>
    <submittedName>
        <fullName evidence="7">Uncharacterized protein</fullName>
    </submittedName>
</protein>
<dbReference type="HOGENOM" id="CLU_140554_0_0_1"/>
<dbReference type="GO" id="GO:0004521">
    <property type="term" value="F:RNA endonuclease activity"/>
    <property type="evidence" value="ECO:0007669"/>
    <property type="project" value="InterPro"/>
</dbReference>
<dbReference type="OrthoDB" id="67317at2759"/>
<keyword evidence="3 6" id="KW-0812">Transmembrane</keyword>
<dbReference type="GO" id="GO:0016020">
    <property type="term" value="C:membrane"/>
    <property type="evidence" value="ECO:0007669"/>
    <property type="project" value="UniProtKB-SubCell"/>
</dbReference>
<keyword evidence="5 6" id="KW-0472">Membrane</keyword>
<evidence type="ECO:0000256" key="6">
    <source>
        <dbReference type="SAM" id="Phobius"/>
    </source>
</evidence>
<evidence type="ECO:0000256" key="5">
    <source>
        <dbReference type="ARBA" id="ARBA00023136"/>
    </source>
</evidence>
<evidence type="ECO:0000256" key="2">
    <source>
        <dbReference type="ARBA" id="ARBA00008458"/>
    </source>
</evidence>
<reference evidence="7 8" key="1">
    <citation type="journal article" date="2007" name="Nature">
        <title>Evolution of genes and genomes on the Drosophila phylogeny.</title>
        <authorList>
            <consortium name="Drosophila 12 Genomes Consortium"/>
            <person name="Clark A.G."/>
            <person name="Eisen M.B."/>
            <person name="Smith D.R."/>
            <person name="Bergman C.M."/>
            <person name="Oliver B."/>
            <person name="Markow T.A."/>
            <person name="Kaufman T.C."/>
            <person name="Kellis M."/>
            <person name="Gelbart W."/>
            <person name="Iyer V.N."/>
            <person name="Pollard D.A."/>
            <person name="Sackton T.B."/>
            <person name="Larracuente A.M."/>
            <person name="Singh N.D."/>
            <person name="Abad J.P."/>
            <person name="Abt D.N."/>
            <person name="Adryan B."/>
            <person name="Aguade M."/>
            <person name="Akashi H."/>
            <person name="Anderson W.W."/>
            <person name="Aquadro C.F."/>
            <person name="Ardell D.H."/>
            <person name="Arguello R."/>
            <person name="Artieri C.G."/>
            <person name="Barbash D.A."/>
            <person name="Barker D."/>
            <person name="Barsanti P."/>
            <person name="Batterham P."/>
            <person name="Batzoglou S."/>
            <person name="Begun D."/>
            <person name="Bhutkar A."/>
            <person name="Blanco E."/>
            <person name="Bosak S.A."/>
            <person name="Bradley R.K."/>
            <person name="Brand A.D."/>
            <person name="Brent M.R."/>
            <person name="Brooks A.N."/>
            <person name="Brown R.H."/>
            <person name="Butlin R.K."/>
            <person name="Caggese C."/>
            <person name="Calvi B.R."/>
            <person name="Bernardo de Carvalho A."/>
            <person name="Caspi A."/>
            <person name="Castrezana S."/>
            <person name="Celniker S.E."/>
            <person name="Chang J.L."/>
            <person name="Chapple C."/>
            <person name="Chatterji S."/>
            <person name="Chinwalla A."/>
            <person name="Civetta A."/>
            <person name="Clifton S.W."/>
            <person name="Comeron J.M."/>
            <person name="Costello J.C."/>
            <person name="Coyne J.A."/>
            <person name="Daub J."/>
            <person name="David R.G."/>
            <person name="Delcher A.L."/>
            <person name="Delehaunty K."/>
            <person name="Do C.B."/>
            <person name="Ebling H."/>
            <person name="Edwards K."/>
            <person name="Eickbush T."/>
            <person name="Evans J.D."/>
            <person name="Filipski A."/>
            <person name="Findeiss S."/>
            <person name="Freyhult E."/>
            <person name="Fulton L."/>
            <person name="Fulton R."/>
            <person name="Garcia A.C."/>
            <person name="Gardiner A."/>
            <person name="Garfield D.A."/>
            <person name="Garvin B.E."/>
            <person name="Gibson G."/>
            <person name="Gilbert D."/>
            <person name="Gnerre S."/>
            <person name="Godfrey J."/>
            <person name="Good R."/>
            <person name="Gotea V."/>
            <person name="Gravely B."/>
            <person name="Greenberg A.J."/>
            <person name="Griffiths-Jones S."/>
            <person name="Gross S."/>
            <person name="Guigo R."/>
            <person name="Gustafson E.A."/>
            <person name="Haerty W."/>
            <person name="Hahn M.W."/>
            <person name="Halligan D.L."/>
            <person name="Halpern A.L."/>
            <person name="Halter G.M."/>
            <person name="Han M.V."/>
            <person name="Heger A."/>
            <person name="Hillier L."/>
            <person name="Hinrichs A.S."/>
            <person name="Holmes I."/>
            <person name="Hoskins R.A."/>
            <person name="Hubisz M.J."/>
            <person name="Hultmark D."/>
            <person name="Huntley M.A."/>
            <person name="Jaffe D.B."/>
            <person name="Jagadeeshan S."/>
            <person name="Jeck W.R."/>
            <person name="Johnson J."/>
            <person name="Jones C.D."/>
            <person name="Jordan W.C."/>
            <person name="Karpen G.H."/>
            <person name="Kataoka E."/>
            <person name="Keightley P.D."/>
            <person name="Kheradpour P."/>
            <person name="Kirkness E.F."/>
            <person name="Koerich L.B."/>
            <person name="Kristiansen K."/>
            <person name="Kudrna D."/>
            <person name="Kulathinal R.J."/>
            <person name="Kumar S."/>
            <person name="Kwok R."/>
            <person name="Lander E."/>
            <person name="Langley C.H."/>
            <person name="Lapoint R."/>
            <person name="Lazzaro B.P."/>
            <person name="Lee S.J."/>
            <person name="Levesque L."/>
            <person name="Li R."/>
            <person name="Lin C.F."/>
            <person name="Lin M.F."/>
            <person name="Lindblad-Toh K."/>
            <person name="Llopart A."/>
            <person name="Long M."/>
            <person name="Low L."/>
            <person name="Lozovsky E."/>
            <person name="Lu J."/>
            <person name="Luo M."/>
            <person name="Machado C.A."/>
            <person name="Makalowski W."/>
            <person name="Marzo M."/>
            <person name="Matsuda M."/>
            <person name="Matzkin L."/>
            <person name="McAllister B."/>
            <person name="McBride C.S."/>
            <person name="McKernan B."/>
            <person name="McKernan K."/>
            <person name="Mendez-Lago M."/>
            <person name="Minx P."/>
            <person name="Mollenhauer M.U."/>
            <person name="Montooth K."/>
            <person name="Mount S.M."/>
            <person name="Mu X."/>
            <person name="Myers E."/>
            <person name="Negre B."/>
            <person name="Newfeld S."/>
            <person name="Nielsen R."/>
            <person name="Noor M.A."/>
            <person name="O'Grady P."/>
            <person name="Pachter L."/>
            <person name="Papaceit M."/>
            <person name="Parisi M.J."/>
            <person name="Parisi M."/>
            <person name="Parts L."/>
            <person name="Pedersen J.S."/>
            <person name="Pesole G."/>
            <person name="Phillippy A.M."/>
            <person name="Ponting C.P."/>
            <person name="Pop M."/>
            <person name="Porcelli D."/>
            <person name="Powell J.R."/>
            <person name="Prohaska S."/>
            <person name="Pruitt K."/>
            <person name="Puig M."/>
            <person name="Quesneville H."/>
            <person name="Ram K.R."/>
            <person name="Rand D."/>
            <person name="Rasmussen M.D."/>
            <person name="Reed L.K."/>
            <person name="Reenan R."/>
            <person name="Reily A."/>
            <person name="Remington K.A."/>
            <person name="Rieger T.T."/>
            <person name="Ritchie M.G."/>
            <person name="Robin C."/>
            <person name="Rogers Y.H."/>
            <person name="Rohde C."/>
            <person name="Rozas J."/>
            <person name="Rubenfield M.J."/>
            <person name="Ruiz A."/>
            <person name="Russo S."/>
            <person name="Salzberg S.L."/>
            <person name="Sanchez-Gracia A."/>
            <person name="Saranga D.J."/>
            <person name="Sato H."/>
            <person name="Schaeffer S.W."/>
            <person name="Schatz M.C."/>
            <person name="Schlenke T."/>
            <person name="Schwartz R."/>
            <person name="Segarra C."/>
            <person name="Singh R.S."/>
            <person name="Sirot L."/>
            <person name="Sirota M."/>
            <person name="Sisneros N.B."/>
            <person name="Smith C.D."/>
            <person name="Smith T.F."/>
            <person name="Spieth J."/>
            <person name="Stage D.E."/>
            <person name="Stark A."/>
            <person name="Stephan W."/>
            <person name="Strausberg R.L."/>
            <person name="Strempel S."/>
            <person name="Sturgill D."/>
            <person name="Sutton G."/>
            <person name="Sutton G.G."/>
            <person name="Tao W."/>
            <person name="Teichmann S."/>
            <person name="Tobari Y.N."/>
            <person name="Tomimura Y."/>
            <person name="Tsolas J.M."/>
            <person name="Valente V.L."/>
            <person name="Venter E."/>
            <person name="Venter J.C."/>
            <person name="Vicario S."/>
            <person name="Vieira F.G."/>
            <person name="Vilella A.J."/>
            <person name="Villasante A."/>
            <person name="Walenz B."/>
            <person name="Wang J."/>
            <person name="Wasserman M."/>
            <person name="Watts T."/>
            <person name="Wilson D."/>
            <person name="Wilson R.K."/>
            <person name="Wing R.A."/>
            <person name="Wolfner M.F."/>
            <person name="Wong A."/>
            <person name="Wong G.K."/>
            <person name="Wu C.I."/>
            <person name="Wu G."/>
            <person name="Yamamoto D."/>
            <person name="Yang H.P."/>
            <person name="Yang S.P."/>
            <person name="Yorke J.A."/>
            <person name="Yoshida K."/>
            <person name="Zdobnov E."/>
            <person name="Zhang P."/>
            <person name="Zhang Y."/>
            <person name="Zimin A.V."/>
            <person name="Baldwin J."/>
            <person name="Abdouelleil A."/>
            <person name="Abdulkadir J."/>
            <person name="Abebe A."/>
            <person name="Abera B."/>
            <person name="Abreu J."/>
            <person name="Acer S.C."/>
            <person name="Aftuck L."/>
            <person name="Alexander A."/>
            <person name="An P."/>
            <person name="Anderson E."/>
            <person name="Anderson S."/>
            <person name="Arachi H."/>
            <person name="Azer M."/>
            <person name="Bachantsang P."/>
            <person name="Barry A."/>
            <person name="Bayul T."/>
            <person name="Berlin A."/>
            <person name="Bessette D."/>
            <person name="Bloom T."/>
            <person name="Blye J."/>
            <person name="Boguslavskiy L."/>
            <person name="Bonnet C."/>
            <person name="Boukhgalter B."/>
            <person name="Bourzgui I."/>
            <person name="Brown A."/>
            <person name="Cahill P."/>
            <person name="Channer S."/>
            <person name="Cheshatsang Y."/>
            <person name="Chuda L."/>
            <person name="Citroen M."/>
            <person name="Collymore A."/>
            <person name="Cooke P."/>
            <person name="Costello M."/>
            <person name="D'Aco K."/>
            <person name="Daza R."/>
            <person name="De Haan G."/>
            <person name="DeGray S."/>
            <person name="DeMaso C."/>
            <person name="Dhargay N."/>
            <person name="Dooley K."/>
            <person name="Dooley E."/>
            <person name="Doricent M."/>
            <person name="Dorje P."/>
            <person name="Dorjee K."/>
            <person name="Dupes A."/>
            <person name="Elong R."/>
            <person name="Falk J."/>
            <person name="Farina A."/>
            <person name="Faro S."/>
            <person name="Ferguson D."/>
            <person name="Fisher S."/>
            <person name="Foley C.D."/>
            <person name="Franke A."/>
            <person name="Friedrich D."/>
            <person name="Gadbois L."/>
            <person name="Gearin G."/>
            <person name="Gearin C.R."/>
            <person name="Giannoukos G."/>
            <person name="Goode T."/>
            <person name="Graham J."/>
            <person name="Grandbois E."/>
            <person name="Grewal S."/>
            <person name="Gyaltsen K."/>
            <person name="Hafez N."/>
            <person name="Hagos B."/>
            <person name="Hall J."/>
            <person name="Henson C."/>
            <person name="Hollinger A."/>
            <person name="Honan T."/>
            <person name="Huard M.D."/>
            <person name="Hughes L."/>
            <person name="Hurhula B."/>
            <person name="Husby M.E."/>
            <person name="Kamat A."/>
            <person name="Kanga B."/>
            <person name="Kashin S."/>
            <person name="Khazanovich D."/>
            <person name="Kisner P."/>
            <person name="Lance K."/>
            <person name="Lara M."/>
            <person name="Lee W."/>
            <person name="Lennon N."/>
            <person name="Letendre F."/>
            <person name="LeVine R."/>
            <person name="Lipovsky A."/>
            <person name="Liu X."/>
            <person name="Liu J."/>
            <person name="Liu S."/>
            <person name="Lokyitsang T."/>
            <person name="Lokyitsang Y."/>
            <person name="Lubonja R."/>
            <person name="Lui A."/>
            <person name="MacDonald P."/>
            <person name="Magnisalis V."/>
            <person name="Maru K."/>
            <person name="Matthews C."/>
            <person name="McCusker W."/>
            <person name="McDonough S."/>
            <person name="Mehta T."/>
            <person name="Meldrim J."/>
            <person name="Meneus L."/>
            <person name="Mihai O."/>
            <person name="Mihalev A."/>
            <person name="Mihova T."/>
            <person name="Mittelman R."/>
            <person name="Mlenga V."/>
            <person name="Montmayeur A."/>
            <person name="Mulrain L."/>
            <person name="Navidi A."/>
            <person name="Naylor J."/>
            <person name="Negash T."/>
            <person name="Nguyen T."/>
            <person name="Nguyen N."/>
            <person name="Nicol R."/>
            <person name="Norbu C."/>
            <person name="Norbu N."/>
            <person name="Novod N."/>
            <person name="O'Neill B."/>
            <person name="Osman S."/>
            <person name="Markiewicz E."/>
            <person name="Oyono O.L."/>
            <person name="Patti C."/>
            <person name="Phunkhang P."/>
            <person name="Pierre F."/>
            <person name="Priest M."/>
            <person name="Raghuraman S."/>
            <person name="Rege F."/>
            <person name="Reyes R."/>
            <person name="Rise C."/>
            <person name="Rogov P."/>
            <person name="Ross K."/>
            <person name="Ryan E."/>
            <person name="Settipalli S."/>
            <person name="Shea T."/>
            <person name="Sherpa N."/>
            <person name="Shi L."/>
            <person name="Shih D."/>
            <person name="Sparrow T."/>
            <person name="Spaulding J."/>
            <person name="Stalker J."/>
            <person name="Stange-Thomann N."/>
            <person name="Stavropoulos S."/>
            <person name="Stone C."/>
            <person name="Strader C."/>
            <person name="Tesfaye S."/>
            <person name="Thomson T."/>
            <person name="Thoulutsang Y."/>
            <person name="Thoulutsang D."/>
            <person name="Topham K."/>
            <person name="Topping I."/>
            <person name="Tsamla T."/>
            <person name="Vassiliev H."/>
            <person name="Vo A."/>
            <person name="Wangchuk T."/>
            <person name="Wangdi T."/>
            <person name="Weiand M."/>
            <person name="Wilkinson J."/>
            <person name="Wilson A."/>
            <person name="Yadav S."/>
            <person name="Young G."/>
            <person name="Yu Q."/>
            <person name="Zembek L."/>
            <person name="Zhong D."/>
            <person name="Zimmer A."/>
            <person name="Zwirko Z."/>
            <person name="Jaffe D.B."/>
            <person name="Alvarez P."/>
            <person name="Brockman W."/>
            <person name="Butler J."/>
            <person name="Chin C."/>
            <person name="Gnerre S."/>
            <person name="Grabherr M."/>
            <person name="Kleber M."/>
            <person name="Mauceli E."/>
            <person name="MacCallum I."/>
        </authorList>
    </citation>
    <scope>NUCLEOTIDE SEQUENCE [LARGE SCALE GENOMIC DNA]</scope>
    <source>
        <strain evidence="8">Tai18E2 / Tucson 14021-0261.01</strain>
    </source>
</reference>
<proteinExistence type="inferred from homology"/>
<name>B4P7E6_DROYA</name>
<evidence type="ECO:0000256" key="3">
    <source>
        <dbReference type="ARBA" id="ARBA00022692"/>
    </source>
</evidence>
<dbReference type="PhylomeDB" id="B4P7E6"/>
<feature type="transmembrane region" description="Helical" evidence="6">
    <location>
        <begin position="63"/>
        <end position="85"/>
    </location>
</feature>
<dbReference type="PANTHER" id="PTHR31733">
    <property type="entry name" value="RIBONUCLEASE KAPPA"/>
    <property type="match status" value="1"/>
</dbReference>
<accession>B4P7E6</accession>
<reference evidence="7 8" key="2">
    <citation type="journal article" date="2007" name="PLoS Biol.">
        <title>Principles of genome evolution in the Drosophila melanogaster species group.</title>
        <authorList>
            <person name="Ranz J.M."/>
            <person name="Maurin D."/>
            <person name="Chan Y.S."/>
            <person name="von Grotthuss M."/>
            <person name="Hillier L.W."/>
            <person name="Roote J."/>
            <person name="Ashburner M."/>
            <person name="Bergman C.M."/>
        </authorList>
    </citation>
    <scope>NUCLEOTIDE SEQUENCE [LARGE SCALE GENOMIC DNA]</scope>
    <source>
        <strain evidence="8">Tai18E2 / Tucson 14021-0261.01</strain>
    </source>
</reference>
<dbReference type="EMBL" id="CM000158">
    <property type="protein sequence ID" value="EDW92091.1"/>
    <property type="molecule type" value="Genomic_DNA"/>
</dbReference>
<evidence type="ECO:0000313" key="7">
    <source>
        <dbReference type="EMBL" id="EDW92091.1"/>
    </source>
</evidence>
<evidence type="ECO:0000256" key="1">
    <source>
        <dbReference type="ARBA" id="ARBA00004141"/>
    </source>
</evidence>
<organism evidence="7 8">
    <name type="scientific">Drosophila yakuba</name>
    <name type="common">Fruit fly</name>
    <dbReference type="NCBI Taxonomy" id="7245"/>
    <lineage>
        <taxon>Eukaryota</taxon>
        <taxon>Metazoa</taxon>
        <taxon>Ecdysozoa</taxon>
        <taxon>Arthropoda</taxon>
        <taxon>Hexapoda</taxon>
        <taxon>Insecta</taxon>
        <taxon>Pterygota</taxon>
        <taxon>Neoptera</taxon>
        <taxon>Endopterygota</taxon>
        <taxon>Diptera</taxon>
        <taxon>Brachycera</taxon>
        <taxon>Muscomorpha</taxon>
        <taxon>Ephydroidea</taxon>
        <taxon>Drosophilidae</taxon>
        <taxon>Drosophila</taxon>
        <taxon>Sophophora</taxon>
    </lineage>
</organism>
<dbReference type="AlphaFoldDB" id="B4P7E6"/>
<dbReference type="Proteomes" id="UP000002282">
    <property type="component" value="Chromosome 2R"/>
</dbReference>
<comment type="similarity">
    <text evidence="2">Belongs to the RNase K family.</text>
</comment>
<gene>
    <name evidence="7" type="primary">Dyak\GE14158</name>
    <name evidence="7" type="synonym">dyak_GLEANR_14303</name>
    <name evidence="7" type="synonym">GE14158</name>
    <name evidence="7" type="ORF">Dyak_GE14158</name>
</gene>
<dbReference type="InterPro" id="IPR026770">
    <property type="entry name" value="RNase_K"/>
</dbReference>
<feature type="transmembrane region" description="Helical" evidence="6">
    <location>
        <begin position="7"/>
        <end position="31"/>
    </location>
</feature>
<evidence type="ECO:0000256" key="4">
    <source>
        <dbReference type="ARBA" id="ARBA00022989"/>
    </source>
</evidence>
<keyword evidence="4 6" id="KW-1133">Transmembrane helix</keyword>
<sequence>MICGRKCCLFCLFMSSWGFIMLNLLGIFFYVQSLMLLESLPLEHQYNSMERFKEEADEAFKYVSTRCFVAAVIYLGFILIAIVAIRRDNKRRKRLYKRGAMRTLR</sequence>
<comment type="subcellular location">
    <subcellularLocation>
        <location evidence="1">Membrane</location>
        <topology evidence="1">Multi-pass membrane protein</topology>
    </subcellularLocation>
</comment>
<dbReference type="OMA" id="VSTRCFV"/>